<accession>A0AAJ7L4Q6</accession>
<evidence type="ECO:0000256" key="1">
    <source>
        <dbReference type="ARBA" id="ARBA00007513"/>
    </source>
</evidence>
<dbReference type="InterPro" id="IPR009078">
    <property type="entry name" value="Ferritin-like_SF"/>
</dbReference>
<dbReference type="GeneID" id="100907502"/>
<dbReference type="Pfam" id="PF00210">
    <property type="entry name" value="Ferritin"/>
    <property type="match status" value="1"/>
</dbReference>
<evidence type="ECO:0000256" key="6">
    <source>
        <dbReference type="RuleBase" id="RU361145"/>
    </source>
</evidence>
<dbReference type="PROSITE" id="PS00204">
    <property type="entry name" value="FERRITIN_2"/>
    <property type="match status" value="1"/>
</dbReference>
<dbReference type="GO" id="GO:0006826">
    <property type="term" value="P:iron ion transport"/>
    <property type="evidence" value="ECO:0007669"/>
    <property type="project" value="InterPro"/>
</dbReference>
<dbReference type="PROSITE" id="PS50905">
    <property type="entry name" value="FERRITIN_LIKE"/>
    <property type="match status" value="1"/>
</dbReference>
<comment type="catalytic activity">
    <reaction evidence="6">
        <text>4 Fe(2+) + O2 + 4 H(+) = 4 Fe(3+) + 2 H2O</text>
        <dbReference type="Rhea" id="RHEA:11148"/>
        <dbReference type="ChEBI" id="CHEBI:15377"/>
        <dbReference type="ChEBI" id="CHEBI:15378"/>
        <dbReference type="ChEBI" id="CHEBI:15379"/>
        <dbReference type="ChEBI" id="CHEBI:29033"/>
        <dbReference type="ChEBI" id="CHEBI:29034"/>
        <dbReference type="EC" id="1.16.3.1"/>
    </reaction>
</comment>
<dbReference type="GO" id="GO:0008198">
    <property type="term" value="F:ferrous iron binding"/>
    <property type="evidence" value="ECO:0007669"/>
    <property type="project" value="TreeGrafter"/>
</dbReference>
<dbReference type="GO" id="GO:0004322">
    <property type="term" value="F:ferroxidase activity"/>
    <property type="evidence" value="ECO:0007669"/>
    <property type="project" value="UniProtKB-EC"/>
</dbReference>
<dbReference type="GO" id="GO:0005737">
    <property type="term" value="C:cytoplasm"/>
    <property type="evidence" value="ECO:0007669"/>
    <property type="project" value="TreeGrafter"/>
</dbReference>
<dbReference type="PANTHER" id="PTHR11431:SF75">
    <property type="entry name" value="FERRITIN"/>
    <property type="match status" value="1"/>
</dbReference>
<evidence type="ECO:0000256" key="4">
    <source>
        <dbReference type="ARBA" id="ARBA00023004"/>
    </source>
</evidence>
<dbReference type="Proteomes" id="UP000694867">
    <property type="component" value="Unplaced"/>
</dbReference>
<dbReference type="EC" id="1.16.3.1" evidence="6"/>
<dbReference type="InterPro" id="IPR012347">
    <property type="entry name" value="Ferritin-like"/>
</dbReference>
<feature type="binding site" evidence="5">
    <location>
        <position position="160"/>
    </location>
    <ligand>
        <name>Fe cation</name>
        <dbReference type="ChEBI" id="CHEBI:24875"/>
        <label>1</label>
    </ligand>
</feature>
<keyword evidence="8" id="KW-1185">Reference proteome</keyword>
<dbReference type="InterPro" id="IPR014034">
    <property type="entry name" value="Ferritin_CS"/>
</dbReference>
<keyword evidence="3 5" id="KW-0479">Metal-binding</keyword>
<proteinExistence type="inferred from homology"/>
<dbReference type="CDD" id="cd01056">
    <property type="entry name" value="Euk_Ferritin"/>
    <property type="match status" value="1"/>
</dbReference>
<feature type="binding site" evidence="5">
    <location>
        <position position="122"/>
    </location>
    <ligand>
        <name>Fe cation</name>
        <dbReference type="ChEBI" id="CHEBI:24875"/>
        <label>1</label>
    </ligand>
</feature>
<evidence type="ECO:0000256" key="5">
    <source>
        <dbReference type="PIRSR" id="PIRSR601519-1"/>
    </source>
</evidence>
<dbReference type="GO" id="GO:0008199">
    <property type="term" value="F:ferric iron binding"/>
    <property type="evidence" value="ECO:0007669"/>
    <property type="project" value="InterPro"/>
</dbReference>
<comment type="similarity">
    <text evidence="1 6">Belongs to the ferritin family.</text>
</comment>
<evidence type="ECO:0000313" key="8">
    <source>
        <dbReference type="Proteomes" id="UP000694867"/>
    </source>
</evidence>
<evidence type="ECO:0000313" key="9">
    <source>
        <dbReference type="RefSeq" id="XP_018493868.1"/>
    </source>
</evidence>
<organism evidence="8 9">
    <name type="scientific">Galendromus occidentalis</name>
    <name type="common">western predatory mite</name>
    <dbReference type="NCBI Taxonomy" id="34638"/>
    <lineage>
        <taxon>Eukaryota</taxon>
        <taxon>Metazoa</taxon>
        <taxon>Ecdysozoa</taxon>
        <taxon>Arthropoda</taxon>
        <taxon>Chelicerata</taxon>
        <taxon>Arachnida</taxon>
        <taxon>Acari</taxon>
        <taxon>Parasitiformes</taxon>
        <taxon>Mesostigmata</taxon>
        <taxon>Gamasina</taxon>
        <taxon>Phytoseioidea</taxon>
        <taxon>Phytoseiidae</taxon>
        <taxon>Typhlodrominae</taxon>
        <taxon>Galendromus</taxon>
    </lineage>
</organism>
<dbReference type="RefSeq" id="XP_018493868.1">
    <property type="nucleotide sequence ID" value="XM_018638352.1"/>
</dbReference>
<dbReference type="AlphaFoldDB" id="A0AAJ7L4Q6"/>
<dbReference type="InterPro" id="IPR008331">
    <property type="entry name" value="Ferritin_DPS_dom"/>
</dbReference>
<evidence type="ECO:0000256" key="3">
    <source>
        <dbReference type="ARBA" id="ARBA00022723"/>
    </source>
</evidence>
<feature type="binding site" evidence="5">
    <location>
        <position position="202"/>
    </location>
    <ligand>
        <name>Fe cation</name>
        <dbReference type="ChEBI" id="CHEBI:24875"/>
        <label>1</label>
    </ligand>
</feature>
<dbReference type="InterPro" id="IPR009040">
    <property type="entry name" value="Ferritin-like_diiron"/>
</dbReference>
<feature type="domain" description="Ferritin-like diiron" evidence="7">
    <location>
        <begin position="105"/>
        <end position="254"/>
    </location>
</feature>
<comment type="function">
    <text evidence="6">Stores iron in a soluble, non-toxic, readily available form. Important for iron homeostasis. Iron is taken up in the ferrous form and deposited as ferric hydroxides after oxidation.</text>
</comment>
<reference evidence="9" key="1">
    <citation type="submission" date="2025-08" db="UniProtKB">
        <authorList>
            <consortium name="RefSeq"/>
        </authorList>
    </citation>
    <scope>IDENTIFICATION</scope>
</reference>
<dbReference type="GO" id="GO:0006879">
    <property type="term" value="P:intracellular iron ion homeostasis"/>
    <property type="evidence" value="ECO:0007669"/>
    <property type="project" value="UniProtKB-KW"/>
</dbReference>
<keyword evidence="6" id="KW-0560">Oxidoreductase</keyword>
<dbReference type="PANTHER" id="PTHR11431">
    <property type="entry name" value="FERRITIN"/>
    <property type="match status" value="1"/>
</dbReference>
<gene>
    <name evidence="9" type="primary">LOC100907502</name>
</gene>
<sequence>MCVADRNGDVKVLLYQGYSCCYAESRSHLDRDITENRFPSFAGYRPTLERGPRVGPSEFEFAGCLTVLFFAAWTFYAESTRSSENRQSFSETKTESFAIMTRPRQNFHADCEAAINNQINMELYASYVYLSMAFYFDRDDVAFKNIKKYFLKASEEEREHATKLMEYQNMRGGRIILRSINKPAKDEWGNLAEAFSSALELEKQVNQSLLELHKLAGERNDPQFCDFLENTYLEEQVKAIKELSDHLTNIERVGNGLGEFIFDKDFDE</sequence>
<keyword evidence="4 5" id="KW-0408">Iron</keyword>
<name>A0AAJ7L4Q6_9ACAR</name>
<dbReference type="InterPro" id="IPR001519">
    <property type="entry name" value="Ferritin"/>
</dbReference>
<evidence type="ECO:0000256" key="2">
    <source>
        <dbReference type="ARBA" id="ARBA00022434"/>
    </source>
</evidence>
<dbReference type="SUPFAM" id="SSF47240">
    <property type="entry name" value="Ferritin-like"/>
    <property type="match status" value="1"/>
</dbReference>
<feature type="binding site" evidence="5">
    <location>
        <position position="157"/>
    </location>
    <ligand>
        <name>Fe cation</name>
        <dbReference type="ChEBI" id="CHEBI:24875"/>
        <label>1</label>
    </ligand>
</feature>
<keyword evidence="2 6" id="KW-0409">Iron storage</keyword>
<evidence type="ECO:0000259" key="7">
    <source>
        <dbReference type="PROSITE" id="PS50905"/>
    </source>
</evidence>
<dbReference type="Gene3D" id="1.20.1260.10">
    <property type="match status" value="1"/>
</dbReference>
<dbReference type="FunFam" id="1.20.1260.10:FF:000002">
    <property type="entry name" value="Ferritin, mitochondrial"/>
    <property type="match status" value="1"/>
</dbReference>
<feature type="binding site" evidence="5">
    <location>
        <position position="236"/>
    </location>
    <ligand>
        <name>Fe cation</name>
        <dbReference type="ChEBI" id="CHEBI:24875"/>
        <label>1</label>
    </ligand>
</feature>
<protein>
    <recommendedName>
        <fullName evidence="6">Ferritin</fullName>
        <ecNumber evidence="6">1.16.3.1</ecNumber>
    </recommendedName>
</protein>